<feature type="signal peptide" evidence="2">
    <location>
        <begin position="1"/>
        <end position="18"/>
    </location>
</feature>
<accession>A0ABR3P5Q3</accession>
<feature type="chain" id="PRO_5046584020" evidence="2">
    <location>
        <begin position="19"/>
        <end position="618"/>
    </location>
</feature>
<evidence type="ECO:0000313" key="3">
    <source>
        <dbReference type="EMBL" id="KAL1297994.1"/>
    </source>
</evidence>
<feature type="region of interest" description="Disordered" evidence="1">
    <location>
        <begin position="592"/>
        <end position="618"/>
    </location>
</feature>
<keyword evidence="4" id="KW-1185">Reference proteome</keyword>
<comment type="caution">
    <text evidence="3">The sequence shown here is derived from an EMBL/GenBank/DDBJ whole genome shotgun (WGS) entry which is preliminary data.</text>
</comment>
<gene>
    <name evidence="3" type="ORF">AAFC00_006500</name>
</gene>
<sequence>MWIIYYILLLCISSLVRAVVTPFVLDGGLDSATASGTEYNSGGTISVNGYSITVPQNLQVQFPAAFVPFIKFASGGFTGHEVSVTGNVVDGKAIAGLISIAQFQLQAGTGVVASVNFDGTLGIVGGSTIRVDDPNGVFGAKYDTNPFYTADDENPSVTAFSGFPMCIPRSSDDEKCPSSNRPAGKNTFSAPDSLFMAPFKVGDYVEYSGVKVGDQIVCYEIVAPSVQITTSGAPTYVRVEDALVGVYDGGATSEFADTRFIGYSSDPSAAITVYAIDVDPCTGAETERSVGAASYKAGDVRNKWTWRSDSTTFSKYTREYVIRSSTGEKTTADGIIAGKYVQPVTEWIFPEANVPGIIPSVNDFSQFTYLAHGLGRDEDGQLWGQLNPWPGANAPAATSCAPASSTPSATSSAADATGSTGPVVTATLLVAAGSTQTVRPGILGTLKATVSNSDSFPQGDLLYNWTQISGPAIKLSGTTVVLPSFTAPAAAAKATCVFFVNVTSKAAGTYNSTSFAIINDPSVKDVVSIDSYTYTSQQGGTLSVTASSNIIDGSMTMMQLYLQNTVGGTALTMTHTGGGKFSYSARSTKKPATGVSVQSGAGGTSSRSATSARRRRVI</sequence>
<dbReference type="EMBL" id="JBFMKM010000014">
    <property type="protein sequence ID" value="KAL1297994.1"/>
    <property type="molecule type" value="Genomic_DNA"/>
</dbReference>
<protein>
    <submittedName>
        <fullName evidence="3">Uncharacterized protein</fullName>
    </submittedName>
</protein>
<evidence type="ECO:0000256" key="1">
    <source>
        <dbReference type="SAM" id="MobiDB-lite"/>
    </source>
</evidence>
<dbReference type="InterPro" id="IPR013783">
    <property type="entry name" value="Ig-like_fold"/>
</dbReference>
<dbReference type="Gene3D" id="2.60.40.10">
    <property type="entry name" value="Immunoglobulins"/>
    <property type="match status" value="1"/>
</dbReference>
<proteinExistence type="predicted"/>
<name>A0ABR3P5Q3_9PEZI</name>
<evidence type="ECO:0000313" key="4">
    <source>
        <dbReference type="Proteomes" id="UP001562354"/>
    </source>
</evidence>
<organism evidence="3 4">
    <name type="scientific">Neodothiora populina</name>
    <dbReference type="NCBI Taxonomy" id="2781224"/>
    <lineage>
        <taxon>Eukaryota</taxon>
        <taxon>Fungi</taxon>
        <taxon>Dikarya</taxon>
        <taxon>Ascomycota</taxon>
        <taxon>Pezizomycotina</taxon>
        <taxon>Dothideomycetes</taxon>
        <taxon>Dothideomycetidae</taxon>
        <taxon>Dothideales</taxon>
        <taxon>Dothioraceae</taxon>
        <taxon>Neodothiora</taxon>
    </lineage>
</organism>
<reference evidence="3 4" key="1">
    <citation type="submission" date="2024-07" db="EMBL/GenBank/DDBJ databases">
        <title>Draft sequence of the Neodothiora populina.</title>
        <authorList>
            <person name="Drown D.D."/>
            <person name="Schuette U.S."/>
            <person name="Buechlein A.B."/>
            <person name="Rusch D.R."/>
            <person name="Winton L.W."/>
            <person name="Adams G.A."/>
        </authorList>
    </citation>
    <scope>NUCLEOTIDE SEQUENCE [LARGE SCALE GENOMIC DNA]</scope>
    <source>
        <strain evidence="3 4">CPC 39397</strain>
    </source>
</reference>
<feature type="region of interest" description="Disordered" evidence="1">
    <location>
        <begin position="394"/>
        <end position="419"/>
    </location>
</feature>
<dbReference type="Proteomes" id="UP001562354">
    <property type="component" value="Unassembled WGS sequence"/>
</dbReference>
<dbReference type="RefSeq" id="XP_069197676.1">
    <property type="nucleotide sequence ID" value="XM_069346464.1"/>
</dbReference>
<keyword evidence="2" id="KW-0732">Signal</keyword>
<evidence type="ECO:0000256" key="2">
    <source>
        <dbReference type="SAM" id="SignalP"/>
    </source>
</evidence>
<dbReference type="GeneID" id="95980199"/>